<dbReference type="AlphaFoldDB" id="A0A9W8X6P1"/>
<reference evidence="1" key="1">
    <citation type="submission" date="2022-10" db="EMBL/GenBank/DDBJ databases">
        <title>Tapping the CABI collections for fungal endophytes: first genome assemblies for Collariella, Neodidymelliopsis, Ascochyta clinopodiicola, Didymella pomorum, Didymosphaeria variabile, Neocosmospora piperis and Neocucurbitaria cava.</title>
        <authorList>
            <person name="Hill R."/>
        </authorList>
    </citation>
    <scope>NUCLEOTIDE SEQUENCE</scope>
    <source>
        <strain evidence="1">IMI 360193</strain>
    </source>
</reference>
<dbReference type="EMBL" id="JAPEUV010000006">
    <property type="protein sequence ID" value="KAJ4342380.1"/>
    <property type="molecule type" value="Genomic_DNA"/>
</dbReference>
<accession>A0A9W8X6P1</accession>
<evidence type="ECO:0000313" key="1">
    <source>
        <dbReference type="EMBL" id="KAJ4342380.1"/>
    </source>
</evidence>
<proteinExistence type="predicted"/>
<evidence type="ECO:0000313" key="2">
    <source>
        <dbReference type="Proteomes" id="UP001140562"/>
    </source>
</evidence>
<sequence length="198" mass="21878">MPSPQCLTFDVHPAASVTKAMLEEAAKLFSEEYGVWGPFAGEKMGGWCKPGKYALRRGLRDNAVFGIMSSHPGALMALLRALGPGLEALNLSFIRTHARNVLAACPVEYVSSAKLRGAVFTDREGATQEDRIQDEAMKQEERTVCVADSGFWVDHTEPVAVLACVREEREWPLGKLPEGCEWLVLVEKEQEEEQEAEV</sequence>
<dbReference type="OrthoDB" id="2019666at2759"/>
<keyword evidence="2" id="KW-1185">Reference proteome</keyword>
<comment type="caution">
    <text evidence="1">The sequence shown here is derived from an EMBL/GenBank/DDBJ whole genome shotgun (WGS) entry which is preliminary data.</text>
</comment>
<dbReference type="Proteomes" id="UP001140562">
    <property type="component" value="Unassembled WGS sequence"/>
</dbReference>
<name>A0A9W8X6P1_9PLEO</name>
<protein>
    <submittedName>
        <fullName evidence="1">Uncharacterized protein</fullName>
    </submittedName>
</protein>
<organism evidence="1 2">
    <name type="scientific">Didymella glomerata</name>
    <dbReference type="NCBI Taxonomy" id="749621"/>
    <lineage>
        <taxon>Eukaryota</taxon>
        <taxon>Fungi</taxon>
        <taxon>Dikarya</taxon>
        <taxon>Ascomycota</taxon>
        <taxon>Pezizomycotina</taxon>
        <taxon>Dothideomycetes</taxon>
        <taxon>Pleosporomycetidae</taxon>
        <taxon>Pleosporales</taxon>
        <taxon>Pleosporineae</taxon>
        <taxon>Didymellaceae</taxon>
        <taxon>Didymella</taxon>
    </lineage>
</organism>
<gene>
    <name evidence="1" type="ORF">N0V87_000998</name>
</gene>